<feature type="region of interest" description="Disordered" evidence="1">
    <location>
        <begin position="144"/>
        <end position="179"/>
    </location>
</feature>
<evidence type="ECO:0000313" key="2">
    <source>
        <dbReference type="EMBL" id="KAB8294141.1"/>
    </source>
</evidence>
<comment type="caution">
    <text evidence="2">The sequence shown here is derived from an EMBL/GenBank/DDBJ whole genome shotgun (WGS) entry which is preliminary data.</text>
</comment>
<dbReference type="AlphaFoldDB" id="A0A5N6JYB4"/>
<dbReference type="EMBL" id="VIGI01000011">
    <property type="protein sequence ID" value="KAB8294141.1"/>
    <property type="molecule type" value="Genomic_DNA"/>
</dbReference>
<accession>A0A5N6JYB4</accession>
<reference evidence="2 3" key="1">
    <citation type="submission" date="2019-06" db="EMBL/GenBank/DDBJ databases">
        <title>Genome Sequence of the Brown Rot Fungal Pathogen Monilinia laxa.</title>
        <authorList>
            <person name="De Miccolis Angelini R.M."/>
            <person name="Landi L."/>
            <person name="Abate D."/>
            <person name="Pollastro S."/>
            <person name="Romanazzi G."/>
            <person name="Faretra F."/>
        </authorList>
    </citation>
    <scope>NUCLEOTIDE SEQUENCE [LARGE SCALE GENOMIC DNA]</scope>
    <source>
        <strain evidence="2 3">Mlax316</strain>
    </source>
</reference>
<sequence>MQTPPPQRTHRPVPSRPEKQLIELFDFMMRLFLANLDLEAETKDTDTEYLKYWINIFWKMEIRKGKHNDLLIYHKMPYGFTWDRDGDALFDACLHYSDHFVDAPFGQGIARRAQAVGPGKLHERQKSMHDALTIGNPIRVGPENILGDRFPRRTGVERTPSPPSPPLPSRPIIGGVESE</sequence>
<gene>
    <name evidence="2" type="ORF">EYC80_009586</name>
</gene>
<keyword evidence="3" id="KW-1185">Reference proteome</keyword>
<evidence type="ECO:0000256" key="1">
    <source>
        <dbReference type="SAM" id="MobiDB-lite"/>
    </source>
</evidence>
<dbReference type="Proteomes" id="UP000326757">
    <property type="component" value="Unassembled WGS sequence"/>
</dbReference>
<organism evidence="2 3">
    <name type="scientific">Monilinia laxa</name>
    <name type="common">Brown rot fungus</name>
    <name type="synonym">Sclerotinia laxa</name>
    <dbReference type="NCBI Taxonomy" id="61186"/>
    <lineage>
        <taxon>Eukaryota</taxon>
        <taxon>Fungi</taxon>
        <taxon>Dikarya</taxon>
        <taxon>Ascomycota</taxon>
        <taxon>Pezizomycotina</taxon>
        <taxon>Leotiomycetes</taxon>
        <taxon>Helotiales</taxon>
        <taxon>Sclerotiniaceae</taxon>
        <taxon>Monilinia</taxon>
    </lineage>
</organism>
<name>A0A5N6JYB4_MONLA</name>
<proteinExistence type="predicted"/>
<feature type="compositionally biased region" description="Pro residues" evidence="1">
    <location>
        <begin position="160"/>
        <end position="169"/>
    </location>
</feature>
<evidence type="ECO:0000313" key="3">
    <source>
        <dbReference type="Proteomes" id="UP000326757"/>
    </source>
</evidence>
<dbReference type="OrthoDB" id="3497519at2759"/>
<protein>
    <submittedName>
        <fullName evidence="2">Uncharacterized protein</fullName>
    </submittedName>
</protein>